<gene>
    <name evidence="1" type="ORF">KMZ93_09955</name>
</gene>
<dbReference type="EMBL" id="CP076136">
    <property type="protein sequence ID" value="QWG25169.1"/>
    <property type="molecule type" value="Genomic_DNA"/>
</dbReference>
<evidence type="ECO:0008006" key="3">
    <source>
        <dbReference type="Google" id="ProtNLM"/>
    </source>
</evidence>
<dbReference type="Proteomes" id="UP000676951">
    <property type="component" value="Chromosome"/>
</dbReference>
<sequence length="121" mass="12870">MSMDFNIKPVGAPVATPVAPPVSEAADHAVATELPASKSVTAADASVRARIGSDVANSSVSHQVVIDRAAASIVYQVVDEKTSLVVRQFPDEAILRRRAYFRTLDLTRGAPTRLLATDRKA</sequence>
<proteinExistence type="predicted"/>
<dbReference type="AlphaFoldDB" id="A0A975RZ72"/>
<evidence type="ECO:0000313" key="2">
    <source>
        <dbReference type="Proteomes" id="UP000676951"/>
    </source>
</evidence>
<dbReference type="SUPFAM" id="SSF160214">
    <property type="entry name" value="FlaG-like"/>
    <property type="match status" value="1"/>
</dbReference>
<organism evidence="1 2">
    <name type="scientific">Bradyrhizobium sediminis</name>
    <dbReference type="NCBI Taxonomy" id="2840469"/>
    <lineage>
        <taxon>Bacteria</taxon>
        <taxon>Pseudomonadati</taxon>
        <taxon>Pseudomonadota</taxon>
        <taxon>Alphaproteobacteria</taxon>
        <taxon>Hyphomicrobiales</taxon>
        <taxon>Nitrobacteraceae</taxon>
        <taxon>Bradyrhizobium</taxon>
    </lineage>
</organism>
<evidence type="ECO:0000313" key="1">
    <source>
        <dbReference type="EMBL" id="QWG25169.1"/>
    </source>
</evidence>
<keyword evidence="2" id="KW-1185">Reference proteome</keyword>
<dbReference type="InterPro" id="IPR035924">
    <property type="entry name" value="FlaG-like_sf"/>
</dbReference>
<reference evidence="1 2" key="1">
    <citation type="submission" date="2021-06" db="EMBL/GenBank/DDBJ databases">
        <title>Bradyrhizobium sp. S2-11-4 Genome sequencing.</title>
        <authorList>
            <person name="Jin L."/>
        </authorList>
    </citation>
    <scope>NUCLEOTIDE SEQUENCE [LARGE SCALE GENOMIC DNA]</scope>
    <source>
        <strain evidence="1 2">S2-11-4</strain>
    </source>
</reference>
<dbReference type="RefSeq" id="WP_215605908.1">
    <property type="nucleotide sequence ID" value="NZ_CP076136.1"/>
</dbReference>
<protein>
    <recommendedName>
        <fullName evidence="3">Flagellar protein FlaG</fullName>
    </recommendedName>
</protein>
<dbReference type="Gene3D" id="3.30.160.170">
    <property type="entry name" value="FlaG-like"/>
    <property type="match status" value="1"/>
</dbReference>
<accession>A0A975RZ72</accession>
<name>A0A975RZ72_9BRAD</name>